<gene>
    <name evidence="1" type="ORF">ARMGADRAFT_1065603</name>
</gene>
<dbReference type="EMBL" id="KZ293673">
    <property type="protein sequence ID" value="PBK88402.1"/>
    <property type="molecule type" value="Genomic_DNA"/>
</dbReference>
<dbReference type="AlphaFoldDB" id="A0A2H3DAE9"/>
<dbReference type="InParanoid" id="A0A2H3DAE9"/>
<organism evidence="1 2">
    <name type="scientific">Armillaria gallica</name>
    <name type="common">Bulbous honey fungus</name>
    <name type="synonym">Armillaria bulbosa</name>
    <dbReference type="NCBI Taxonomy" id="47427"/>
    <lineage>
        <taxon>Eukaryota</taxon>
        <taxon>Fungi</taxon>
        <taxon>Dikarya</taxon>
        <taxon>Basidiomycota</taxon>
        <taxon>Agaricomycotina</taxon>
        <taxon>Agaricomycetes</taxon>
        <taxon>Agaricomycetidae</taxon>
        <taxon>Agaricales</taxon>
        <taxon>Marasmiineae</taxon>
        <taxon>Physalacriaceae</taxon>
        <taxon>Armillaria</taxon>
    </lineage>
</organism>
<name>A0A2H3DAE9_ARMGA</name>
<accession>A0A2H3DAE9</accession>
<evidence type="ECO:0000313" key="1">
    <source>
        <dbReference type="EMBL" id="PBK88402.1"/>
    </source>
</evidence>
<dbReference type="OMA" id="NIHQYSH"/>
<protein>
    <submittedName>
        <fullName evidence="1">Uncharacterized protein</fullName>
    </submittedName>
</protein>
<keyword evidence="2" id="KW-1185">Reference proteome</keyword>
<dbReference type="Proteomes" id="UP000217790">
    <property type="component" value="Unassembled WGS sequence"/>
</dbReference>
<proteinExistence type="predicted"/>
<reference evidence="2" key="1">
    <citation type="journal article" date="2017" name="Nat. Ecol. Evol.">
        <title>Genome expansion and lineage-specific genetic innovations in the forest pathogenic fungi Armillaria.</title>
        <authorList>
            <person name="Sipos G."/>
            <person name="Prasanna A.N."/>
            <person name="Walter M.C."/>
            <person name="O'Connor E."/>
            <person name="Balint B."/>
            <person name="Krizsan K."/>
            <person name="Kiss B."/>
            <person name="Hess J."/>
            <person name="Varga T."/>
            <person name="Slot J."/>
            <person name="Riley R."/>
            <person name="Boka B."/>
            <person name="Rigling D."/>
            <person name="Barry K."/>
            <person name="Lee J."/>
            <person name="Mihaltcheva S."/>
            <person name="LaButti K."/>
            <person name="Lipzen A."/>
            <person name="Waldron R."/>
            <person name="Moloney N.M."/>
            <person name="Sperisen C."/>
            <person name="Kredics L."/>
            <person name="Vagvoelgyi C."/>
            <person name="Patrignani A."/>
            <person name="Fitzpatrick D."/>
            <person name="Nagy I."/>
            <person name="Doyle S."/>
            <person name="Anderson J.B."/>
            <person name="Grigoriev I.V."/>
            <person name="Gueldener U."/>
            <person name="Muensterkoetter M."/>
            <person name="Nagy L.G."/>
        </authorList>
    </citation>
    <scope>NUCLEOTIDE SEQUENCE [LARGE SCALE GENOMIC DNA]</scope>
    <source>
        <strain evidence="2">Ar21-2</strain>
    </source>
</reference>
<evidence type="ECO:0000313" key="2">
    <source>
        <dbReference type="Proteomes" id="UP000217790"/>
    </source>
</evidence>
<sequence length="262" mass="29296">MYAHIFPRASQGAHDPIVNKSLRLDNWPGKLTTLWHAFVHGRLSKPPPLLYHRFVSELVEDWQGKTEASEEKTDRLSLSSLSSSSTLPVAESGEFRASSSTVLPKGEVPAKKDVLQIMKPVLTAAVKFQKELEKSAKRAEGHAAEVKALVRNIHQYSHLLVFLLSESKETSAGISAFEVALYDNFEAALKDFAVVSEALIKGLKMAVDLGEWRNRNGIRAQLHFAQMEWDFIEGVMEEILADARERTFADIILKGLASRRIM</sequence>
<dbReference type="OrthoDB" id="2917724at2759"/>